<gene>
    <name evidence="8" type="primary">mmsB</name>
    <name evidence="8" type="ORF">F0185_04440</name>
</gene>
<name>A0ABX0LJI7_9BURK</name>
<protein>
    <recommendedName>
        <fullName evidence="5">3-hydroxyisobutyrate dehydrogenase</fullName>
        <shortName evidence="5">HIBADH</shortName>
        <ecNumber evidence="5">1.1.1.31</ecNumber>
    </recommendedName>
</protein>
<dbReference type="Pfam" id="PF03446">
    <property type="entry name" value="NAD_binding_2"/>
    <property type="match status" value="1"/>
</dbReference>
<dbReference type="EC" id="1.1.1.31" evidence="5"/>
<evidence type="ECO:0000256" key="1">
    <source>
        <dbReference type="ARBA" id="ARBA00009080"/>
    </source>
</evidence>
<feature type="domain" description="3-hydroxyisobutyrate dehydrogenase-like NAD-binding" evidence="7">
    <location>
        <begin position="165"/>
        <end position="291"/>
    </location>
</feature>
<keyword evidence="4 5" id="KW-0520">NAD</keyword>
<dbReference type="Pfam" id="PF14833">
    <property type="entry name" value="NAD_binding_11"/>
    <property type="match status" value="1"/>
</dbReference>
<dbReference type="InterPro" id="IPR002204">
    <property type="entry name" value="3-OH-isobutyrate_DH-rel_CS"/>
</dbReference>
<evidence type="ECO:0000256" key="4">
    <source>
        <dbReference type="ARBA" id="ARBA00023027"/>
    </source>
</evidence>
<evidence type="ECO:0000313" key="8">
    <source>
        <dbReference type="EMBL" id="NHZ32838.1"/>
    </source>
</evidence>
<dbReference type="SUPFAM" id="SSF51735">
    <property type="entry name" value="NAD(P)-binding Rossmann-fold domains"/>
    <property type="match status" value="1"/>
</dbReference>
<evidence type="ECO:0000313" key="9">
    <source>
        <dbReference type="Proteomes" id="UP000785613"/>
    </source>
</evidence>
<reference evidence="8 9" key="1">
    <citation type="submission" date="2019-09" db="EMBL/GenBank/DDBJ databases">
        <title>Taxonomy of Antarctic Massilia spp.: description of Massilia rubra sp. nov., Massilia aquatica sp. nov., Massilia mucilaginosa sp. nov., Massilia frigida sp. nov. isolated from streams, lakes and regoliths.</title>
        <authorList>
            <person name="Holochova P."/>
            <person name="Sedlacek I."/>
            <person name="Kralova S."/>
            <person name="Maslanova I."/>
            <person name="Busse H.-J."/>
            <person name="Stankova E."/>
            <person name="Vrbovska V."/>
            <person name="Kovarovic V."/>
            <person name="Bartak M."/>
            <person name="Svec P."/>
            <person name="Pantucek R."/>
        </authorList>
    </citation>
    <scope>NUCLEOTIDE SEQUENCE [LARGE SCALE GENOMIC DNA]</scope>
    <source>
        <strain evidence="8 9">CCM 8692</strain>
    </source>
</reference>
<comment type="caution">
    <text evidence="8">The sequence shown here is derived from an EMBL/GenBank/DDBJ whole genome shotgun (WGS) entry which is preliminary data.</text>
</comment>
<evidence type="ECO:0000256" key="3">
    <source>
        <dbReference type="ARBA" id="ARBA00023002"/>
    </source>
</evidence>
<comment type="pathway">
    <text evidence="5">Amino-acid degradation; L-valine degradation.</text>
</comment>
<dbReference type="PANTHER" id="PTHR22981">
    <property type="entry name" value="3-HYDROXYISOBUTYRATE DEHYDROGENASE-RELATED"/>
    <property type="match status" value="1"/>
</dbReference>
<keyword evidence="2 5" id="KW-0101">Branched-chain amino acid catabolism</keyword>
<evidence type="ECO:0000259" key="6">
    <source>
        <dbReference type="Pfam" id="PF03446"/>
    </source>
</evidence>
<comment type="catalytic activity">
    <reaction evidence="5">
        <text>3-hydroxy-2-methylpropanoate + NAD(+) = 2-methyl-3-oxopropanoate + NADH + H(+)</text>
        <dbReference type="Rhea" id="RHEA:17681"/>
        <dbReference type="ChEBI" id="CHEBI:11805"/>
        <dbReference type="ChEBI" id="CHEBI:15378"/>
        <dbReference type="ChEBI" id="CHEBI:57540"/>
        <dbReference type="ChEBI" id="CHEBI:57700"/>
        <dbReference type="ChEBI" id="CHEBI:57945"/>
        <dbReference type="EC" id="1.1.1.31"/>
    </reaction>
</comment>
<evidence type="ECO:0000256" key="2">
    <source>
        <dbReference type="ARBA" id="ARBA00022456"/>
    </source>
</evidence>
<organism evidence="8 9">
    <name type="scientific">Massilia rubra</name>
    <dbReference type="NCBI Taxonomy" id="2607910"/>
    <lineage>
        <taxon>Bacteria</taxon>
        <taxon>Pseudomonadati</taxon>
        <taxon>Pseudomonadota</taxon>
        <taxon>Betaproteobacteria</taxon>
        <taxon>Burkholderiales</taxon>
        <taxon>Oxalobacteraceae</taxon>
        <taxon>Telluria group</taxon>
        <taxon>Massilia</taxon>
    </lineage>
</organism>
<dbReference type="GO" id="GO:0008442">
    <property type="term" value="F:3-hydroxyisobutyrate dehydrogenase activity"/>
    <property type="evidence" value="ECO:0007669"/>
    <property type="project" value="UniProtKB-EC"/>
</dbReference>
<keyword evidence="3 5" id="KW-0560">Oxidoreductase</keyword>
<evidence type="ECO:0000259" key="7">
    <source>
        <dbReference type="Pfam" id="PF14833"/>
    </source>
</evidence>
<dbReference type="InterPro" id="IPR008927">
    <property type="entry name" value="6-PGluconate_DH-like_C_sf"/>
</dbReference>
<dbReference type="InterPro" id="IPR011548">
    <property type="entry name" value="HIBADH"/>
</dbReference>
<dbReference type="NCBIfam" id="TIGR01692">
    <property type="entry name" value="HIBADH"/>
    <property type="match status" value="1"/>
</dbReference>
<dbReference type="InterPro" id="IPR013328">
    <property type="entry name" value="6PGD_dom2"/>
</dbReference>
<dbReference type="EMBL" id="VUYU01000002">
    <property type="protein sequence ID" value="NHZ32838.1"/>
    <property type="molecule type" value="Genomic_DNA"/>
</dbReference>
<sequence>MQHIAFIGLGNMGAPMARNLLRAQYSVSVFDLSAAAVAALSGAGARAAATAADAVKQADIVITMLPGNEHVRALYLDSGGVLDAAPARALLIDCSTIAADVAREVAGAAAARGFAMLDAPVSGGTAGAAAGTLTFIVGGDADALERARALLGAMGKTIFHAGGAGAGQVAKICNNMLLGVLMAGTAEALNLGVANGLDPKVLSDIMSKSSGRNWALELYNPWPGVMEGAPASRAYSGGFGSALMLKDLGLARQAAAGVQAPTPLGSLAHELYRQHQQDGYGQQDFSSIVKLFQARIRAASQPE</sequence>
<dbReference type="Proteomes" id="UP000785613">
    <property type="component" value="Unassembled WGS sequence"/>
</dbReference>
<dbReference type="SUPFAM" id="SSF48179">
    <property type="entry name" value="6-phosphogluconate dehydrogenase C-terminal domain-like"/>
    <property type="match status" value="1"/>
</dbReference>
<accession>A0ABX0LJI7</accession>
<dbReference type="InterPro" id="IPR006115">
    <property type="entry name" value="6PGDH_NADP-bd"/>
</dbReference>
<dbReference type="PIRSF" id="PIRSF000103">
    <property type="entry name" value="HIBADH"/>
    <property type="match status" value="1"/>
</dbReference>
<dbReference type="RefSeq" id="WP_167221953.1">
    <property type="nucleotide sequence ID" value="NZ_VUYU01000002.1"/>
</dbReference>
<evidence type="ECO:0000256" key="5">
    <source>
        <dbReference type="RuleBase" id="RU910714"/>
    </source>
</evidence>
<dbReference type="InterPro" id="IPR015815">
    <property type="entry name" value="HIBADH-related"/>
</dbReference>
<proteinExistence type="inferred from homology"/>
<dbReference type="PANTHER" id="PTHR22981:SF7">
    <property type="entry name" value="3-HYDROXYISOBUTYRATE DEHYDROGENASE, MITOCHONDRIAL"/>
    <property type="match status" value="1"/>
</dbReference>
<dbReference type="InterPro" id="IPR029154">
    <property type="entry name" value="HIBADH-like_NADP-bd"/>
</dbReference>
<dbReference type="PROSITE" id="PS00895">
    <property type="entry name" value="3_HYDROXYISOBUT_DH"/>
    <property type="match status" value="1"/>
</dbReference>
<comment type="similarity">
    <text evidence="1 5">Belongs to the HIBADH-related family.</text>
</comment>
<dbReference type="Gene3D" id="1.10.1040.10">
    <property type="entry name" value="N-(1-d-carboxylethyl)-l-norvaline Dehydrogenase, domain 2"/>
    <property type="match status" value="1"/>
</dbReference>
<dbReference type="Gene3D" id="3.40.50.720">
    <property type="entry name" value="NAD(P)-binding Rossmann-like Domain"/>
    <property type="match status" value="1"/>
</dbReference>
<dbReference type="InterPro" id="IPR036291">
    <property type="entry name" value="NAD(P)-bd_dom_sf"/>
</dbReference>
<feature type="domain" description="6-phosphogluconate dehydrogenase NADP-binding" evidence="6">
    <location>
        <begin position="4"/>
        <end position="162"/>
    </location>
</feature>
<keyword evidence="9" id="KW-1185">Reference proteome</keyword>